<evidence type="ECO:0000313" key="3">
    <source>
        <dbReference type="Proteomes" id="UP000184550"/>
    </source>
</evidence>
<protein>
    <submittedName>
        <fullName evidence="2">Uncharacterized protein</fullName>
    </submittedName>
</protein>
<proteinExistence type="predicted"/>
<dbReference type="AlphaFoldDB" id="A0A7Z9E2N8"/>
<feature type="compositionally biased region" description="Basic residues" evidence="1">
    <location>
        <begin position="43"/>
        <end position="53"/>
    </location>
</feature>
<name>A0A7Z9E2N8_9CYAN</name>
<keyword evidence="3" id="KW-1185">Reference proteome</keyword>
<sequence length="53" mass="5682">MTATAKEFGLGYISAVKLNSQGTPLGDTKQKPANSCKEDGKPKIHRLTPKPQV</sequence>
<dbReference type="EMBL" id="CZCU02000153">
    <property type="protein sequence ID" value="VXD22738.1"/>
    <property type="molecule type" value="Genomic_DNA"/>
</dbReference>
<organism evidence="2 3">
    <name type="scientific">Planktothrix serta PCC 8927</name>
    <dbReference type="NCBI Taxonomy" id="671068"/>
    <lineage>
        <taxon>Bacteria</taxon>
        <taxon>Bacillati</taxon>
        <taxon>Cyanobacteriota</taxon>
        <taxon>Cyanophyceae</taxon>
        <taxon>Oscillatoriophycideae</taxon>
        <taxon>Oscillatoriales</taxon>
        <taxon>Microcoleaceae</taxon>
        <taxon>Planktothrix</taxon>
    </lineage>
</organism>
<evidence type="ECO:0000256" key="1">
    <source>
        <dbReference type="SAM" id="MobiDB-lite"/>
    </source>
</evidence>
<feature type="region of interest" description="Disordered" evidence="1">
    <location>
        <begin position="19"/>
        <end position="53"/>
    </location>
</feature>
<accession>A0A7Z9E2N8</accession>
<dbReference type="Proteomes" id="UP000184550">
    <property type="component" value="Unassembled WGS sequence"/>
</dbReference>
<comment type="caution">
    <text evidence="2">The sequence shown here is derived from an EMBL/GenBank/DDBJ whole genome shotgun (WGS) entry which is preliminary data.</text>
</comment>
<reference evidence="2" key="1">
    <citation type="submission" date="2019-10" db="EMBL/GenBank/DDBJ databases">
        <authorList>
            <consortium name="Genoscope - CEA"/>
            <person name="William W."/>
        </authorList>
    </citation>
    <scope>NUCLEOTIDE SEQUENCE [LARGE SCALE GENOMIC DNA]</scope>
    <source>
        <strain evidence="2">BBR_PRJEB10992</strain>
    </source>
</reference>
<evidence type="ECO:0000313" key="2">
    <source>
        <dbReference type="EMBL" id="VXD22738.1"/>
    </source>
</evidence>
<gene>
    <name evidence="2" type="ORF">PL8927_760048</name>
</gene>